<sequence>MAMKPVGNVSITDQTPHLATSEIIFSRILVATDFSKAANQALKTAIILCQLFGAKLSLVHACAPIPYCVETGPPPDADLEAETEEMQQLVQSEPGLSALMPKVVVASSQAIDLINRVSKEENADLIVVGSHGASGLKRLVLGSVAEAVMHQATCPTMIVGPNCKPEQHPFRSVLFATDLNTTGLRGAQYASGLSERFHGKLTVLHVMNPNFKDHNERELVRSRSRQEVAQLLPSDVERYCKTKILLEYGKPAETIAMIARTERASIIVVGFRDRMLADHAPWSTISYVIREANCPVLGIRGHLM</sequence>
<dbReference type="Pfam" id="PF00582">
    <property type="entry name" value="Usp"/>
    <property type="match status" value="2"/>
</dbReference>
<evidence type="ECO:0000256" key="1">
    <source>
        <dbReference type="ARBA" id="ARBA00008791"/>
    </source>
</evidence>
<dbReference type="InterPro" id="IPR014729">
    <property type="entry name" value="Rossmann-like_a/b/a_fold"/>
</dbReference>
<dbReference type="AlphaFoldDB" id="A0A4Q7Y1M9"/>
<comment type="caution">
    <text evidence="5">The sequence shown here is derived from an EMBL/GenBank/DDBJ whole genome shotgun (WGS) entry which is preliminary data.</text>
</comment>
<dbReference type="SUPFAM" id="SSF52402">
    <property type="entry name" value="Adenine nucleotide alpha hydrolases-like"/>
    <property type="match status" value="2"/>
</dbReference>
<evidence type="ECO:0000313" key="6">
    <source>
        <dbReference type="Proteomes" id="UP000292958"/>
    </source>
</evidence>
<evidence type="ECO:0000259" key="4">
    <source>
        <dbReference type="Pfam" id="PF00582"/>
    </source>
</evidence>
<evidence type="ECO:0000313" key="5">
    <source>
        <dbReference type="EMBL" id="RZU29665.1"/>
    </source>
</evidence>
<dbReference type="InterPro" id="IPR006015">
    <property type="entry name" value="Universal_stress_UspA"/>
</dbReference>
<organism evidence="5 6">
    <name type="scientific">Edaphobacter modestus</name>
    <dbReference type="NCBI Taxonomy" id="388466"/>
    <lineage>
        <taxon>Bacteria</taxon>
        <taxon>Pseudomonadati</taxon>
        <taxon>Acidobacteriota</taxon>
        <taxon>Terriglobia</taxon>
        <taxon>Terriglobales</taxon>
        <taxon>Acidobacteriaceae</taxon>
        <taxon>Edaphobacter</taxon>
    </lineage>
</organism>
<keyword evidence="3" id="KW-0067">ATP-binding</keyword>
<evidence type="ECO:0000256" key="2">
    <source>
        <dbReference type="ARBA" id="ARBA00022741"/>
    </source>
</evidence>
<dbReference type="RefSeq" id="WP_130424931.1">
    <property type="nucleotide sequence ID" value="NZ_SHKW01000007.1"/>
</dbReference>
<name>A0A4Q7Y1M9_9BACT</name>
<dbReference type="InterPro" id="IPR006016">
    <property type="entry name" value="UspA"/>
</dbReference>
<dbReference type="CDD" id="cd00293">
    <property type="entry name" value="USP-like"/>
    <property type="match status" value="2"/>
</dbReference>
<proteinExistence type="inferred from homology"/>
<feature type="domain" description="UspA" evidence="4">
    <location>
        <begin position="26"/>
        <end position="159"/>
    </location>
</feature>
<reference evidence="5 6" key="1">
    <citation type="submission" date="2019-02" db="EMBL/GenBank/DDBJ databases">
        <title>Genomic Encyclopedia of Archaeal and Bacterial Type Strains, Phase II (KMG-II): from individual species to whole genera.</title>
        <authorList>
            <person name="Goeker M."/>
        </authorList>
    </citation>
    <scope>NUCLEOTIDE SEQUENCE [LARGE SCALE GENOMIC DNA]</scope>
    <source>
        <strain evidence="5 6">DSM 18101</strain>
    </source>
</reference>
<dbReference type="Proteomes" id="UP000292958">
    <property type="component" value="Unassembled WGS sequence"/>
</dbReference>
<dbReference type="PRINTS" id="PR01438">
    <property type="entry name" value="UNVRSLSTRESS"/>
</dbReference>
<keyword evidence="2" id="KW-0547">Nucleotide-binding</keyword>
<protein>
    <submittedName>
        <fullName evidence="5">Nucleotide-binding universal stress UspA family protein</fullName>
    </submittedName>
</protein>
<evidence type="ECO:0000256" key="3">
    <source>
        <dbReference type="ARBA" id="ARBA00022840"/>
    </source>
</evidence>
<dbReference type="Gene3D" id="3.40.50.620">
    <property type="entry name" value="HUPs"/>
    <property type="match status" value="2"/>
</dbReference>
<keyword evidence="6" id="KW-1185">Reference proteome</keyword>
<dbReference type="PANTHER" id="PTHR46268:SF27">
    <property type="entry name" value="UNIVERSAL STRESS PROTEIN RV2623"/>
    <property type="match status" value="1"/>
</dbReference>
<dbReference type="EMBL" id="SHKW01000007">
    <property type="protein sequence ID" value="RZU29665.1"/>
    <property type="molecule type" value="Genomic_DNA"/>
</dbReference>
<dbReference type="GO" id="GO:0005524">
    <property type="term" value="F:ATP binding"/>
    <property type="evidence" value="ECO:0007669"/>
    <property type="project" value="UniProtKB-KW"/>
</dbReference>
<dbReference type="OrthoDB" id="112877at2"/>
<gene>
    <name evidence="5" type="ORF">BDD14_6266</name>
</gene>
<accession>A0A4Q7Y1M9</accession>
<comment type="similarity">
    <text evidence="1">Belongs to the universal stress protein A family.</text>
</comment>
<dbReference type="PANTHER" id="PTHR46268">
    <property type="entry name" value="STRESS RESPONSE PROTEIN NHAX"/>
    <property type="match status" value="1"/>
</dbReference>
<feature type="domain" description="UspA" evidence="4">
    <location>
        <begin position="170"/>
        <end position="297"/>
    </location>
</feature>